<dbReference type="SUPFAM" id="SSF50715">
    <property type="entry name" value="Ribosomal protein L25-like"/>
    <property type="match status" value="1"/>
</dbReference>
<dbReference type="RefSeq" id="WP_165098916.1">
    <property type="nucleotide sequence ID" value="NZ_CP049056.1"/>
</dbReference>
<dbReference type="Gene3D" id="2.40.240.10">
    <property type="entry name" value="Ribosomal Protein L25, Chain P"/>
    <property type="match status" value="1"/>
</dbReference>
<evidence type="ECO:0000256" key="6">
    <source>
        <dbReference type="SAM" id="MobiDB-lite"/>
    </source>
</evidence>
<keyword evidence="3 5" id="KW-0689">Ribosomal protein</keyword>
<feature type="domain" description="Large ribosomal subunit protein bL25 beta" evidence="8">
    <location>
        <begin position="103"/>
        <end position="187"/>
    </location>
</feature>
<comment type="function">
    <text evidence="5">This is one of the proteins that binds to the 5S RNA in the ribosome where it forms part of the central protuberance.</text>
</comment>
<dbReference type="GO" id="GO:0006412">
    <property type="term" value="P:translation"/>
    <property type="evidence" value="ECO:0007669"/>
    <property type="project" value="UniProtKB-UniRule"/>
</dbReference>
<reference evidence="9 10" key="1">
    <citation type="submission" date="2020-02" db="EMBL/GenBank/DDBJ databases">
        <title>complete genome sequence of Rhodobacteraceae bacterium.</title>
        <authorList>
            <person name="Park J."/>
            <person name="Kim Y.-S."/>
            <person name="Kim K.-H."/>
        </authorList>
    </citation>
    <scope>NUCLEOTIDE SEQUENCE [LARGE SCALE GENOMIC DNA]</scope>
    <source>
        <strain evidence="9 10">RR4-56</strain>
    </source>
</reference>
<feature type="domain" description="Large ribosomal subunit protein bL25 L25" evidence="7">
    <location>
        <begin position="7"/>
        <end position="94"/>
    </location>
</feature>
<evidence type="ECO:0000259" key="7">
    <source>
        <dbReference type="Pfam" id="PF01386"/>
    </source>
</evidence>
<accession>A0A7L5C1T5</accession>
<dbReference type="Proteomes" id="UP000503336">
    <property type="component" value="Chromosome"/>
</dbReference>
<dbReference type="NCBIfam" id="TIGR00731">
    <property type="entry name" value="bL25_bact_ctc"/>
    <property type="match status" value="1"/>
</dbReference>
<keyword evidence="1 5" id="KW-0699">rRNA-binding</keyword>
<dbReference type="InterPro" id="IPR020056">
    <property type="entry name" value="Rbsml_bL25/Gln-tRNA_synth_N"/>
</dbReference>
<dbReference type="Pfam" id="PF14693">
    <property type="entry name" value="Ribosomal_TL5_C"/>
    <property type="match status" value="1"/>
</dbReference>
<comment type="subunit">
    <text evidence="5">Part of the 50S ribosomal subunit; part of the 5S rRNA/L5/L18/L25 subcomplex. Contacts the 5S rRNA. Binds to the 5S rRNA independently of L5 and L18.</text>
</comment>
<dbReference type="InterPro" id="IPR020930">
    <property type="entry name" value="Ribosomal_uL5_bac-type"/>
</dbReference>
<dbReference type="GO" id="GO:0008097">
    <property type="term" value="F:5S rRNA binding"/>
    <property type="evidence" value="ECO:0007669"/>
    <property type="project" value="InterPro"/>
</dbReference>
<dbReference type="InterPro" id="IPR020057">
    <property type="entry name" value="Ribosomal_bL25_b-dom"/>
</dbReference>
<dbReference type="Gene3D" id="2.170.120.20">
    <property type="entry name" value="Ribosomal protein L25, beta domain"/>
    <property type="match status" value="1"/>
</dbReference>
<evidence type="ECO:0000256" key="3">
    <source>
        <dbReference type="ARBA" id="ARBA00022980"/>
    </source>
</evidence>
<dbReference type="EMBL" id="CP049056">
    <property type="protein sequence ID" value="QIE56114.1"/>
    <property type="molecule type" value="Genomic_DNA"/>
</dbReference>
<dbReference type="GO" id="GO:0003735">
    <property type="term" value="F:structural constituent of ribosome"/>
    <property type="evidence" value="ECO:0007669"/>
    <property type="project" value="InterPro"/>
</dbReference>
<evidence type="ECO:0000313" key="9">
    <source>
        <dbReference type="EMBL" id="QIE56114.1"/>
    </source>
</evidence>
<dbReference type="HAMAP" id="MF_01334">
    <property type="entry name" value="Ribosomal_bL25_CTC"/>
    <property type="match status" value="1"/>
</dbReference>
<evidence type="ECO:0000259" key="8">
    <source>
        <dbReference type="Pfam" id="PF14693"/>
    </source>
</evidence>
<evidence type="ECO:0000256" key="4">
    <source>
        <dbReference type="ARBA" id="ARBA00023274"/>
    </source>
</evidence>
<dbReference type="GO" id="GO:0022625">
    <property type="term" value="C:cytosolic large ribosomal subunit"/>
    <property type="evidence" value="ECO:0007669"/>
    <property type="project" value="TreeGrafter"/>
</dbReference>
<organism evidence="9 10">
    <name type="scientific">Pikeienuella piscinae</name>
    <dbReference type="NCBI Taxonomy" id="2748098"/>
    <lineage>
        <taxon>Bacteria</taxon>
        <taxon>Pseudomonadati</taxon>
        <taxon>Pseudomonadota</taxon>
        <taxon>Alphaproteobacteria</taxon>
        <taxon>Rhodobacterales</taxon>
        <taxon>Paracoccaceae</taxon>
        <taxon>Pikeienuella</taxon>
    </lineage>
</organism>
<dbReference type="InterPro" id="IPR037121">
    <property type="entry name" value="Ribosomal_bL25_C"/>
</dbReference>
<gene>
    <name evidence="5" type="primary">rplY</name>
    <name evidence="5" type="synonym">ctc</name>
    <name evidence="9" type="ORF">G5B40_11985</name>
</gene>
<dbReference type="NCBIfam" id="NF004128">
    <property type="entry name" value="PRK05618.1-2"/>
    <property type="match status" value="1"/>
</dbReference>
<keyword evidence="4 5" id="KW-0687">Ribonucleoprotein</keyword>
<keyword evidence="10" id="KW-1185">Reference proteome</keyword>
<comment type="similarity">
    <text evidence="5">Belongs to the bacterial ribosomal protein bL25 family. CTC subfamily.</text>
</comment>
<feature type="region of interest" description="Disordered" evidence="6">
    <location>
        <begin position="190"/>
        <end position="217"/>
    </location>
</feature>
<evidence type="ECO:0000313" key="10">
    <source>
        <dbReference type="Proteomes" id="UP000503336"/>
    </source>
</evidence>
<dbReference type="PANTHER" id="PTHR33284:SF1">
    <property type="entry name" value="RIBOSOMAL PROTEIN L25_GLN-TRNA SYNTHETASE, ANTI-CODON-BINDING DOMAIN-CONTAINING PROTEIN"/>
    <property type="match status" value="1"/>
</dbReference>
<feature type="compositionally biased region" description="Acidic residues" evidence="6">
    <location>
        <begin position="194"/>
        <end position="217"/>
    </location>
</feature>
<protein>
    <recommendedName>
        <fullName evidence="5">Large ribosomal subunit protein bL25</fullName>
    </recommendedName>
    <alternativeName>
        <fullName evidence="5">General stress protein CTC</fullName>
    </alternativeName>
</protein>
<name>A0A7L5C1T5_9RHOB</name>
<dbReference type="AlphaFoldDB" id="A0A7L5C1T5"/>
<proteinExistence type="inferred from homology"/>
<dbReference type="InterPro" id="IPR029751">
    <property type="entry name" value="Ribosomal_L25_dom"/>
</dbReference>
<dbReference type="CDD" id="cd00495">
    <property type="entry name" value="Ribosomal_L25_TL5_CTC"/>
    <property type="match status" value="1"/>
</dbReference>
<dbReference type="Pfam" id="PF01386">
    <property type="entry name" value="Ribosomal_L25p"/>
    <property type="match status" value="1"/>
</dbReference>
<keyword evidence="2 5" id="KW-0694">RNA-binding</keyword>
<dbReference type="InterPro" id="IPR001021">
    <property type="entry name" value="Ribosomal_bL25_long"/>
</dbReference>
<evidence type="ECO:0000256" key="1">
    <source>
        <dbReference type="ARBA" id="ARBA00022730"/>
    </source>
</evidence>
<sequence>MADMPIIEARTRAEAGKGAARRTRREGMVPAVIYGGGADPQPIAIKDNVLMRALKAGKFRSTLINVRVDGVDNRVICRDVQRDVVKDLPIHADFLRLSEGSRINLYIPVEFINEDDCPGLRAGGVLTVVRNEVELKVTAGSIPEKLIADLSGMNIGDTITISKIDLPKGTRPMITDRDFMIANISAPSALLSADAEEDEGEEAEADAEEAEEEASKE</sequence>
<dbReference type="PANTHER" id="PTHR33284">
    <property type="entry name" value="RIBOSOMAL PROTEIN L25/GLN-TRNA SYNTHETASE, ANTI-CODON-BINDING DOMAIN-CONTAINING PROTEIN"/>
    <property type="match status" value="1"/>
</dbReference>
<evidence type="ECO:0000256" key="5">
    <source>
        <dbReference type="HAMAP-Rule" id="MF_01334"/>
    </source>
</evidence>
<dbReference type="NCBIfam" id="NF004612">
    <property type="entry name" value="PRK05943.1"/>
    <property type="match status" value="1"/>
</dbReference>
<dbReference type="InterPro" id="IPR011035">
    <property type="entry name" value="Ribosomal_bL25/Gln-tRNA_synth"/>
</dbReference>
<evidence type="ECO:0000256" key="2">
    <source>
        <dbReference type="ARBA" id="ARBA00022884"/>
    </source>
</evidence>
<dbReference type="KEGG" id="hdh:G5B40_11985"/>